<keyword evidence="2" id="KW-1185">Reference proteome</keyword>
<sequence length="58" mass="6473">MIDPLGLMIGPMEGDEQGHGSVTCGHEHDICKVTVICMHEHDLCIQLHICLFSRREVS</sequence>
<dbReference type="EMBL" id="UYWY01007220">
    <property type="protein sequence ID" value="VDM30080.1"/>
    <property type="molecule type" value="Genomic_DNA"/>
</dbReference>
<gene>
    <name evidence="1" type="ORF">TCNE_LOCUS4363</name>
</gene>
<evidence type="ECO:0000313" key="2">
    <source>
        <dbReference type="Proteomes" id="UP000050794"/>
    </source>
</evidence>
<dbReference type="Proteomes" id="UP000050794">
    <property type="component" value="Unassembled WGS sequence"/>
</dbReference>
<dbReference type="AlphaFoldDB" id="A0A183U792"/>
<reference evidence="3" key="1">
    <citation type="submission" date="2016-06" db="UniProtKB">
        <authorList>
            <consortium name="WormBaseParasite"/>
        </authorList>
    </citation>
    <scope>IDENTIFICATION</scope>
</reference>
<organism evidence="2 3">
    <name type="scientific">Toxocara canis</name>
    <name type="common">Canine roundworm</name>
    <dbReference type="NCBI Taxonomy" id="6265"/>
    <lineage>
        <taxon>Eukaryota</taxon>
        <taxon>Metazoa</taxon>
        <taxon>Ecdysozoa</taxon>
        <taxon>Nematoda</taxon>
        <taxon>Chromadorea</taxon>
        <taxon>Rhabditida</taxon>
        <taxon>Spirurina</taxon>
        <taxon>Ascaridomorpha</taxon>
        <taxon>Ascaridoidea</taxon>
        <taxon>Toxocaridae</taxon>
        <taxon>Toxocara</taxon>
    </lineage>
</organism>
<evidence type="ECO:0000313" key="3">
    <source>
        <dbReference type="WBParaSite" id="TCNE_0000436201-mRNA-1"/>
    </source>
</evidence>
<dbReference type="WBParaSite" id="TCNE_0000436201-mRNA-1">
    <property type="protein sequence ID" value="TCNE_0000436201-mRNA-1"/>
    <property type="gene ID" value="TCNE_0000436201"/>
</dbReference>
<name>A0A183U792_TOXCA</name>
<proteinExistence type="predicted"/>
<protein>
    <submittedName>
        <fullName evidence="1 3">Uncharacterized protein</fullName>
    </submittedName>
</protein>
<reference evidence="1 2" key="2">
    <citation type="submission" date="2018-11" db="EMBL/GenBank/DDBJ databases">
        <authorList>
            <consortium name="Pathogen Informatics"/>
        </authorList>
    </citation>
    <scope>NUCLEOTIDE SEQUENCE [LARGE SCALE GENOMIC DNA]</scope>
</reference>
<accession>A0A183U792</accession>
<evidence type="ECO:0000313" key="1">
    <source>
        <dbReference type="EMBL" id="VDM30080.1"/>
    </source>
</evidence>